<keyword evidence="1" id="KW-1185">Reference proteome</keyword>
<proteinExistence type="predicted"/>
<sequence>MEDSRAQRSGRGRRGYCALAAALLWPILLPLRVQSAPSLSAAGMFLRGAWSYVMACLSAKFLRPPPILWLQIHREELRRPAGAQCRCVPEPGTHLRAQGC</sequence>
<organism evidence="1 2">
    <name type="scientific">Sapajus apella</name>
    <name type="common">Brown-capped capuchin</name>
    <name type="synonym">Cebus apella</name>
    <dbReference type="NCBI Taxonomy" id="9515"/>
    <lineage>
        <taxon>Eukaryota</taxon>
        <taxon>Metazoa</taxon>
        <taxon>Chordata</taxon>
        <taxon>Craniata</taxon>
        <taxon>Vertebrata</taxon>
        <taxon>Euteleostomi</taxon>
        <taxon>Mammalia</taxon>
        <taxon>Eutheria</taxon>
        <taxon>Euarchontoglires</taxon>
        <taxon>Primates</taxon>
        <taxon>Haplorrhini</taxon>
        <taxon>Platyrrhini</taxon>
        <taxon>Cebidae</taxon>
        <taxon>Cebinae</taxon>
        <taxon>Sapajus</taxon>
    </lineage>
</organism>
<dbReference type="RefSeq" id="XP_032119891.1">
    <property type="nucleotide sequence ID" value="XM_032264000.1"/>
</dbReference>
<evidence type="ECO:0000313" key="2">
    <source>
        <dbReference type="RefSeq" id="XP_032119891.1"/>
    </source>
</evidence>
<reference evidence="2" key="1">
    <citation type="submission" date="2025-08" db="UniProtKB">
        <authorList>
            <consortium name="RefSeq"/>
        </authorList>
    </citation>
    <scope>IDENTIFICATION</scope>
    <source>
        <tissue evidence="2">Blood</tissue>
    </source>
</reference>
<name>A0A6J3GPT7_SAPAP</name>
<dbReference type="Proteomes" id="UP000504640">
    <property type="component" value="Unplaced"/>
</dbReference>
<gene>
    <name evidence="2" type="primary">LOC116540475</name>
</gene>
<dbReference type="GeneID" id="116540475"/>
<evidence type="ECO:0000313" key="1">
    <source>
        <dbReference type="Proteomes" id="UP000504640"/>
    </source>
</evidence>
<accession>A0A6J3GPT7</accession>
<protein>
    <submittedName>
        <fullName evidence="2">Uncharacterized protein LOC116540475</fullName>
    </submittedName>
</protein>
<dbReference type="AlphaFoldDB" id="A0A6J3GPT7"/>